<name>A0A4S4NAK4_9RHOB</name>
<dbReference type="RefSeq" id="WP_136463175.1">
    <property type="nucleotide sequence ID" value="NZ_SRKY01000003.1"/>
</dbReference>
<keyword evidence="2" id="KW-1185">Reference proteome</keyword>
<evidence type="ECO:0000313" key="1">
    <source>
        <dbReference type="EMBL" id="THH35705.1"/>
    </source>
</evidence>
<gene>
    <name evidence="1" type="ORF">E4Z66_11490</name>
</gene>
<protein>
    <submittedName>
        <fullName evidence="1">Uncharacterized protein</fullName>
    </submittedName>
</protein>
<proteinExistence type="predicted"/>
<evidence type="ECO:0000313" key="2">
    <source>
        <dbReference type="Proteomes" id="UP000306602"/>
    </source>
</evidence>
<dbReference type="Proteomes" id="UP000306602">
    <property type="component" value="Unassembled WGS sequence"/>
</dbReference>
<dbReference type="EMBL" id="SRKY01000003">
    <property type="protein sequence ID" value="THH35705.1"/>
    <property type="molecule type" value="Genomic_DNA"/>
</dbReference>
<comment type="caution">
    <text evidence="1">The sequence shown here is derived from an EMBL/GenBank/DDBJ whole genome shotgun (WGS) entry which is preliminary data.</text>
</comment>
<dbReference type="AlphaFoldDB" id="A0A4S4NAK4"/>
<accession>A0A4S4NAK4</accession>
<reference evidence="1 2" key="1">
    <citation type="submission" date="2019-04" db="EMBL/GenBank/DDBJ databases">
        <title>Shimia ponticola sp. nov., isolated from seawater.</title>
        <authorList>
            <person name="Kim Y.-O."/>
            <person name="Yoon J.-H."/>
        </authorList>
    </citation>
    <scope>NUCLEOTIDE SEQUENCE [LARGE SCALE GENOMIC DNA]</scope>
    <source>
        <strain evidence="1 2">MYP11</strain>
    </source>
</reference>
<organism evidence="1 2">
    <name type="scientific">Aliishimia ponticola</name>
    <dbReference type="NCBI Taxonomy" id="2499833"/>
    <lineage>
        <taxon>Bacteria</taxon>
        <taxon>Pseudomonadati</taxon>
        <taxon>Pseudomonadota</taxon>
        <taxon>Alphaproteobacteria</taxon>
        <taxon>Rhodobacterales</taxon>
        <taxon>Paracoccaceae</taxon>
        <taxon>Aliishimia</taxon>
    </lineage>
</organism>
<sequence>MPVSCRDPRRIALVLTELLRRLGLSRAPVQPDVSAFTILNMLDQLHRQPDVLRPALGSVYEEVVEGQQPDPSVPGALLLDLRRAGQTYAQLSCHRILTDNAPSAQHDALIDQARAAPLAKGARPVYCRFTYWDGPDEVTAFLLQAEMWAESHVGPLAPAPRRLTAIGTGRAIALDRRTKGPQSEALLHLVLALSE</sequence>